<dbReference type="RefSeq" id="WP_203887515.1">
    <property type="nucleotide sequence ID" value="NZ_BAABHH010000013.1"/>
</dbReference>
<gene>
    <name evidence="2" type="ORF">Pka01_73570</name>
</gene>
<keyword evidence="3" id="KW-1185">Reference proteome</keyword>
<dbReference type="EMBL" id="BONV01000049">
    <property type="protein sequence ID" value="GIG84230.1"/>
    <property type="molecule type" value="Genomic_DNA"/>
</dbReference>
<evidence type="ECO:0000256" key="1">
    <source>
        <dbReference type="SAM" id="MobiDB-lite"/>
    </source>
</evidence>
<evidence type="ECO:0000313" key="2">
    <source>
        <dbReference type="EMBL" id="GIG84230.1"/>
    </source>
</evidence>
<name>A0A8J3Q0A2_9ACTN</name>
<reference evidence="2 3" key="1">
    <citation type="submission" date="2021-01" db="EMBL/GenBank/DDBJ databases">
        <title>Whole genome shotgun sequence of Planotetraspora kaengkrachanensis NBRC 104272.</title>
        <authorList>
            <person name="Komaki H."/>
            <person name="Tamura T."/>
        </authorList>
    </citation>
    <scope>NUCLEOTIDE SEQUENCE [LARGE SCALE GENOMIC DNA]</scope>
    <source>
        <strain evidence="2 3">NBRC 104272</strain>
    </source>
</reference>
<comment type="caution">
    <text evidence="2">The sequence shown here is derived from an EMBL/GenBank/DDBJ whole genome shotgun (WGS) entry which is preliminary data.</text>
</comment>
<dbReference type="Proteomes" id="UP000630097">
    <property type="component" value="Unassembled WGS sequence"/>
</dbReference>
<accession>A0A8J3Q0A2</accession>
<dbReference type="AlphaFoldDB" id="A0A8J3Q0A2"/>
<organism evidence="2 3">
    <name type="scientific">Planotetraspora kaengkrachanensis</name>
    <dbReference type="NCBI Taxonomy" id="575193"/>
    <lineage>
        <taxon>Bacteria</taxon>
        <taxon>Bacillati</taxon>
        <taxon>Actinomycetota</taxon>
        <taxon>Actinomycetes</taxon>
        <taxon>Streptosporangiales</taxon>
        <taxon>Streptosporangiaceae</taxon>
        <taxon>Planotetraspora</taxon>
    </lineage>
</organism>
<sequence length="91" mass="9810">MSEGYPTAAQKEALRLICRHGQLDTEHLGERLVAARRSSTNPGFTAAMHRMAGSLAWRLRAQGFIAEAEHGSGSTTTQDGRKLIACTGERG</sequence>
<proteinExistence type="predicted"/>
<evidence type="ECO:0000313" key="3">
    <source>
        <dbReference type="Proteomes" id="UP000630097"/>
    </source>
</evidence>
<feature type="region of interest" description="Disordered" evidence="1">
    <location>
        <begin position="69"/>
        <end position="91"/>
    </location>
</feature>
<protein>
    <submittedName>
        <fullName evidence="2">Uncharacterized protein</fullName>
    </submittedName>
</protein>